<evidence type="ECO:0000259" key="4">
    <source>
        <dbReference type="PROSITE" id="PS50893"/>
    </source>
</evidence>
<evidence type="ECO:0000256" key="2">
    <source>
        <dbReference type="ARBA" id="ARBA00022741"/>
    </source>
</evidence>
<dbReference type="PANTHER" id="PTHR42734">
    <property type="entry name" value="METAL TRANSPORT SYSTEM ATP-BINDING PROTEIN TM_0124-RELATED"/>
    <property type="match status" value="1"/>
</dbReference>
<dbReference type="InterPro" id="IPR027417">
    <property type="entry name" value="P-loop_NTPase"/>
</dbReference>
<dbReference type="AlphaFoldDB" id="E3D0W9"/>
<reference evidence="5 6" key="1">
    <citation type="journal article" date="2010" name="Stand. Genomic Sci.">
        <title>Non-contiguous finished genome sequence of Aminomonas paucivorans type strain (GLU-3).</title>
        <authorList>
            <person name="Pitluck S."/>
            <person name="Yasawong M."/>
            <person name="Held B."/>
            <person name="Lapidus A."/>
            <person name="Nolan M."/>
            <person name="Copeland A."/>
            <person name="Lucas S."/>
            <person name="Del Rio T.G."/>
            <person name="Tice H."/>
            <person name="Cheng J.F."/>
            <person name="Chertkov O."/>
            <person name="Goodwin L."/>
            <person name="Tapia R."/>
            <person name="Han C."/>
            <person name="Liolios K."/>
            <person name="Ivanova N."/>
            <person name="Mavromatis K."/>
            <person name="Ovchinnikova G."/>
            <person name="Pati A."/>
            <person name="Chen A."/>
            <person name="Palaniappan K."/>
            <person name="Land M."/>
            <person name="Hauser L."/>
            <person name="Chang Y.J."/>
            <person name="Jeffries C.D."/>
            <person name="Pukall R."/>
            <person name="Spring S."/>
            <person name="Rohde M."/>
            <person name="Sikorski J."/>
            <person name="Goker M."/>
            <person name="Woyke T."/>
            <person name="Bristow J."/>
            <person name="Eisen J.A."/>
            <person name="Markowitz V."/>
            <person name="Hugenholtz P."/>
            <person name="Kyrpides N.C."/>
            <person name="Klenk H.P."/>
        </authorList>
    </citation>
    <scope>NUCLEOTIDE SEQUENCE [LARGE SCALE GENOMIC DNA]</scope>
    <source>
        <strain evidence="5 6">DSM 12260</strain>
    </source>
</reference>
<protein>
    <submittedName>
        <fullName evidence="5">ABC transporter related protein</fullName>
    </submittedName>
</protein>
<dbReference type="Gene3D" id="3.40.50.300">
    <property type="entry name" value="P-loop containing nucleotide triphosphate hydrolases"/>
    <property type="match status" value="1"/>
</dbReference>
<dbReference type="InterPro" id="IPR050153">
    <property type="entry name" value="Metal_Ion_Import_ABC"/>
</dbReference>
<dbReference type="FunFam" id="3.40.50.300:FF:000134">
    <property type="entry name" value="Iron-enterobactin ABC transporter ATP-binding protein"/>
    <property type="match status" value="1"/>
</dbReference>
<keyword evidence="6" id="KW-1185">Reference proteome</keyword>
<proteinExistence type="predicted"/>
<dbReference type="RefSeq" id="WP_006300210.1">
    <property type="nucleotide sequence ID" value="NZ_CM001022.1"/>
</dbReference>
<gene>
    <name evidence="5" type="ORF">Apau_0622</name>
</gene>
<dbReference type="Pfam" id="PF00005">
    <property type="entry name" value="ABC_tran"/>
    <property type="match status" value="1"/>
</dbReference>
<dbReference type="InterPro" id="IPR003439">
    <property type="entry name" value="ABC_transporter-like_ATP-bd"/>
</dbReference>
<dbReference type="GO" id="GO:0016887">
    <property type="term" value="F:ATP hydrolysis activity"/>
    <property type="evidence" value="ECO:0007669"/>
    <property type="project" value="InterPro"/>
</dbReference>
<evidence type="ECO:0000313" key="5">
    <source>
        <dbReference type="EMBL" id="EFQ23051.1"/>
    </source>
</evidence>
<dbReference type="PaxDb" id="584708-Apau_0622"/>
<feature type="domain" description="ABC transporter" evidence="4">
    <location>
        <begin position="3"/>
        <end position="238"/>
    </location>
</feature>
<name>E3D0W9_9BACT</name>
<dbReference type="SUPFAM" id="SSF52540">
    <property type="entry name" value="P-loop containing nucleoside triphosphate hydrolases"/>
    <property type="match status" value="1"/>
</dbReference>
<dbReference type="Proteomes" id="UP000005096">
    <property type="component" value="Chromosome"/>
</dbReference>
<dbReference type="eggNOG" id="COG1120">
    <property type="taxonomic scope" value="Bacteria"/>
</dbReference>
<keyword evidence="3" id="KW-0067">ATP-binding</keyword>
<keyword evidence="1" id="KW-0813">Transport</keyword>
<accession>E3D0W9</accession>
<dbReference type="InterPro" id="IPR003593">
    <property type="entry name" value="AAA+_ATPase"/>
</dbReference>
<dbReference type="CDD" id="cd03214">
    <property type="entry name" value="ABC_Iron-Siderophores_B12_Hemin"/>
    <property type="match status" value="1"/>
</dbReference>
<organism evidence="5 6">
    <name type="scientific">Aminomonas paucivorans DSM 12260</name>
    <dbReference type="NCBI Taxonomy" id="584708"/>
    <lineage>
        <taxon>Bacteria</taxon>
        <taxon>Thermotogati</taxon>
        <taxon>Synergistota</taxon>
        <taxon>Synergistia</taxon>
        <taxon>Synergistales</taxon>
        <taxon>Synergistaceae</taxon>
        <taxon>Aminomonas</taxon>
    </lineage>
</organism>
<dbReference type="PROSITE" id="PS50893">
    <property type="entry name" value="ABC_TRANSPORTER_2"/>
    <property type="match status" value="1"/>
</dbReference>
<dbReference type="InterPro" id="IPR017871">
    <property type="entry name" value="ABC_transporter-like_CS"/>
</dbReference>
<dbReference type="PANTHER" id="PTHR42734:SF19">
    <property type="entry name" value="IRON COMPOUNDS ABC TRANSPORTER, ATP-BINDING PROTEIN"/>
    <property type="match status" value="1"/>
</dbReference>
<sequence>MALEVRGLSCGYRGREVVRDVSLTLEEGRVLCLLGPNGAGKTTFFKTILGLLPSLGGSILLDGEDLLPWPAARRAQALGYVPQAREPLFSFRARDVVLMGRTCRLGLFASPSGKDRRLAEEALEAVGARHLGERPVTELSGGERQLVLLARALAQEPRFLVLDEPTTSLDFGKQLLVLRRIEQMGRRGMGVLVSTHFPEHAFLCAHQVLGFHGGGHLSPGPPEEVLTPRNLKTLYGVEVDIVRLGGKHGDRRVCVPRQG</sequence>
<dbReference type="HOGENOM" id="CLU_000604_1_11_0"/>
<dbReference type="GO" id="GO:0005524">
    <property type="term" value="F:ATP binding"/>
    <property type="evidence" value="ECO:0007669"/>
    <property type="project" value="UniProtKB-KW"/>
</dbReference>
<dbReference type="EMBL" id="CM001022">
    <property type="protein sequence ID" value="EFQ23051.1"/>
    <property type="molecule type" value="Genomic_DNA"/>
</dbReference>
<evidence type="ECO:0000256" key="1">
    <source>
        <dbReference type="ARBA" id="ARBA00022448"/>
    </source>
</evidence>
<keyword evidence="2" id="KW-0547">Nucleotide-binding</keyword>
<evidence type="ECO:0000256" key="3">
    <source>
        <dbReference type="ARBA" id="ARBA00022840"/>
    </source>
</evidence>
<evidence type="ECO:0000313" key="6">
    <source>
        <dbReference type="Proteomes" id="UP000005096"/>
    </source>
</evidence>
<dbReference type="STRING" id="584708.Apau_0622"/>
<dbReference type="OrthoDB" id="9799337at2"/>
<dbReference type="PROSITE" id="PS00211">
    <property type="entry name" value="ABC_TRANSPORTER_1"/>
    <property type="match status" value="1"/>
</dbReference>
<dbReference type="SMART" id="SM00382">
    <property type="entry name" value="AAA"/>
    <property type="match status" value="1"/>
</dbReference>